<dbReference type="Proteomes" id="UP001172102">
    <property type="component" value="Unassembled WGS sequence"/>
</dbReference>
<evidence type="ECO:0000313" key="1">
    <source>
        <dbReference type="EMBL" id="KAK0707722.1"/>
    </source>
</evidence>
<dbReference type="AlphaFoldDB" id="A0AA40DNW7"/>
<keyword evidence="2" id="KW-1185">Reference proteome</keyword>
<dbReference type="EMBL" id="JAUKUA010000006">
    <property type="protein sequence ID" value="KAK0707722.1"/>
    <property type="molecule type" value="Genomic_DNA"/>
</dbReference>
<accession>A0AA40DNW7</accession>
<organism evidence="1 2">
    <name type="scientific">Lasiosphaeris hirsuta</name>
    <dbReference type="NCBI Taxonomy" id="260670"/>
    <lineage>
        <taxon>Eukaryota</taxon>
        <taxon>Fungi</taxon>
        <taxon>Dikarya</taxon>
        <taxon>Ascomycota</taxon>
        <taxon>Pezizomycotina</taxon>
        <taxon>Sordariomycetes</taxon>
        <taxon>Sordariomycetidae</taxon>
        <taxon>Sordariales</taxon>
        <taxon>Lasiosphaeriaceae</taxon>
        <taxon>Lasiosphaeris</taxon>
    </lineage>
</organism>
<sequence>MLMKRTVDIAATTRGGKGQLMSTRGCPALMSPGFPILSTSRLSRSVDLLVAISNRLRVAQPQG</sequence>
<gene>
    <name evidence="1" type="ORF">B0H67DRAFT_588450</name>
</gene>
<proteinExistence type="predicted"/>
<name>A0AA40DNW7_9PEZI</name>
<evidence type="ECO:0000313" key="2">
    <source>
        <dbReference type="Proteomes" id="UP001172102"/>
    </source>
</evidence>
<protein>
    <submittedName>
        <fullName evidence="1">Uncharacterized protein</fullName>
    </submittedName>
</protein>
<comment type="caution">
    <text evidence="1">The sequence shown here is derived from an EMBL/GenBank/DDBJ whole genome shotgun (WGS) entry which is preliminary data.</text>
</comment>
<reference evidence="1" key="1">
    <citation type="submission" date="2023-06" db="EMBL/GenBank/DDBJ databases">
        <title>Genome-scale phylogeny and comparative genomics of the fungal order Sordariales.</title>
        <authorList>
            <consortium name="Lawrence Berkeley National Laboratory"/>
            <person name="Hensen N."/>
            <person name="Bonometti L."/>
            <person name="Westerberg I."/>
            <person name="Brannstrom I.O."/>
            <person name="Guillou S."/>
            <person name="Cros-Aarteil S."/>
            <person name="Calhoun S."/>
            <person name="Haridas S."/>
            <person name="Kuo A."/>
            <person name="Mondo S."/>
            <person name="Pangilinan J."/>
            <person name="Riley R."/>
            <person name="Labutti K."/>
            <person name="Andreopoulos B."/>
            <person name="Lipzen A."/>
            <person name="Chen C."/>
            <person name="Yanf M."/>
            <person name="Daum C."/>
            <person name="Ng V."/>
            <person name="Clum A."/>
            <person name="Steindorff A."/>
            <person name="Ohm R."/>
            <person name="Martin F."/>
            <person name="Silar P."/>
            <person name="Natvig D."/>
            <person name="Lalanne C."/>
            <person name="Gautier V."/>
            <person name="Ament-Velasquez S.L."/>
            <person name="Kruys A."/>
            <person name="Hutchinson M.I."/>
            <person name="Powell A.J."/>
            <person name="Barry K."/>
            <person name="Miller A.N."/>
            <person name="Grigoriev I.V."/>
            <person name="Debuchy R."/>
            <person name="Gladieux P."/>
            <person name="Thoren M.H."/>
            <person name="Johannesson H."/>
        </authorList>
    </citation>
    <scope>NUCLEOTIDE SEQUENCE</scope>
    <source>
        <strain evidence="1">SMH4607-1</strain>
    </source>
</reference>